<dbReference type="GO" id="GO:0009279">
    <property type="term" value="C:cell outer membrane"/>
    <property type="evidence" value="ECO:0007669"/>
    <property type="project" value="UniProtKB-SubCell"/>
</dbReference>
<comment type="subcellular location">
    <subcellularLocation>
        <location evidence="1">Cell outer membrane</location>
    </subcellularLocation>
</comment>
<evidence type="ECO:0000313" key="8">
    <source>
        <dbReference type="Proteomes" id="UP001220964"/>
    </source>
</evidence>
<dbReference type="Pfam" id="PF00691">
    <property type="entry name" value="OmpA"/>
    <property type="match status" value="1"/>
</dbReference>
<dbReference type="SUPFAM" id="SSF103088">
    <property type="entry name" value="OmpA-like"/>
    <property type="match status" value="1"/>
</dbReference>
<evidence type="ECO:0000313" key="7">
    <source>
        <dbReference type="EMBL" id="MDF0600638.1"/>
    </source>
</evidence>
<keyword evidence="2 4" id="KW-0472">Membrane</keyword>
<keyword evidence="5" id="KW-0732">Signal</keyword>
<comment type="caution">
    <text evidence="7">The sequence shown here is derived from an EMBL/GenBank/DDBJ whole genome shotgun (WGS) entry which is preliminary data.</text>
</comment>
<evidence type="ECO:0000256" key="1">
    <source>
        <dbReference type="ARBA" id="ARBA00004442"/>
    </source>
</evidence>
<feature type="domain" description="OmpA-like" evidence="6">
    <location>
        <begin position="195"/>
        <end position="312"/>
    </location>
</feature>
<dbReference type="InterPro" id="IPR006665">
    <property type="entry name" value="OmpA-like"/>
</dbReference>
<evidence type="ECO:0000256" key="2">
    <source>
        <dbReference type="ARBA" id="ARBA00023136"/>
    </source>
</evidence>
<evidence type="ECO:0000256" key="5">
    <source>
        <dbReference type="SAM" id="SignalP"/>
    </source>
</evidence>
<name>A0AAE3T8F3_9RHOB</name>
<dbReference type="RefSeq" id="WP_275566782.1">
    <property type="nucleotide sequence ID" value="NZ_JARGYC010000016.1"/>
</dbReference>
<protein>
    <submittedName>
        <fullName evidence="7">OmpA family protein</fullName>
    </submittedName>
</protein>
<reference evidence="7" key="1">
    <citation type="submission" date="2023-03" db="EMBL/GenBank/DDBJ databases">
        <title>Multiphase analysis and comparison of six strains from genera Psychromarinibacter, Lutimaribacter, and Maritimibacter, including a novel species: Psychromarinibacter sediminicola sp. nov.</title>
        <authorList>
            <person name="Wang Y.-H."/>
            <person name="Ye M.-Q."/>
            <person name="Du Z.-J."/>
        </authorList>
    </citation>
    <scope>NUCLEOTIDE SEQUENCE</scope>
    <source>
        <strain evidence="7">C21-152</strain>
    </source>
</reference>
<dbReference type="PANTHER" id="PTHR30329:SF21">
    <property type="entry name" value="LIPOPROTEIN YIAD-RELATED"/>
    <property type="match status" value="1"/>
</dbReference>
<accession>A0AAE3T8F3</accession>
<sequence length="312" mass="33131">MSWAVAISALALGAAAPAWAETLRFPAAAEQTAHRVVADDSHFLPTGPHVDGSIDGLVAEGRVETTAWVVGDGDLTTMQLMGPLRDQLIDAGFRPVFECETQGCGGFDFRYEIDVLPEPDMHVNLGDFRYFAGKRGDGAEFVSLVVSRSSNTGFVQITRIGAPEVTTAFTASTKTPAPDAPVVPAPDGPVAALLESEGHATLDDLAFRSGASELGGGNFESLKSLADYLKANPDRRVMLVGHTDAEGPLSANVDLSRRRAAAVMERLIQQYDIPPDQVASDGVGFLAPRASNLTPEGRTENRRVEVILTSTQ</sequence>
<gene>
    <name evidence="7" type="ORF">P1J78_07850</name>
</gene>
<dbReference type="PANTHER" id="PTHR30329">
    <property type="entry name" value="STATOR ELEMENT OF FLAGELLAR MOTOR COMPLEX"/>
    <property type="match status" value="1"/>
</dbReference>
<feature type="signal peptide" evidence="5">
    <location>
        <begin position="1"/>
        <end position="20"/>
    </location>
</feature>
<dbReference type="InterPro" id="IPR036737">
    <property type="entry name" value="OmpA-like_sf"/>
</dbReference>
<keyword evidence="3" id="KW-0998">Cell outer membrane</keyword>
<feature type="chain" id="PRO_5042219044" evidence="5">
    <location>
        <begin position="21"/>
        <end position="312"/>
    </location>
</feature>
<keyword evidence="8" id="KW-1185">Reference proteome</keyword>
<evidence type="ECO:0000259" key="6">
    <source>
        <dbReference type="PROSITE" id="PS51123"/>
    </source>
</evidence>
<evidence type="ECO:0000256" key="3">
    <source>
        <dbReference type="ARBA" id="ARBA00023237"/>
    </source>
</evidence>
<dbReference type="EMBL" id="JARGYC010000016">
    <property type="protein sequence ID" value="MDF0600638.1"/>
    <property type="molecule type" value="Genomic_DNA"/>
</dbReference>
<dbReference type="InterPro" id="IPR006664">
    <property type="entry name" value="OMP_bac"/>
</dbReference>
<dbReference type="PRINTS" id="PR01021">
    <property type="entry name" value="OMPADOMAIN"/>
</dbReference>
<organism evidence="7 8">
    <name type="scientific">Psychromarinibacter sediminicola</name>
    <dbReference type="NCBI Taxonomy" id="3033385"/>
    <lineage>
        <taxon>Bacteria</taxon>
        <taxon>Pseudomonadati</taxon>
        <taxon>Pseudomonadota</taxon>
        <taxon>Alphaproteobacteria</taxon>
        <taxon>Rhodobacterales</taxon>
        <taxon>Paracoccaceae</taxon>
        <taxon>Psychromarinibacter</taxon>
    </lineage>
</organism>
<proteinExistence type="predicted"/>
<evidence type="ECO:0000256" key="4">
    <source>
        <dbReference type="PROSITE-ProRule" id="PRU00473"/>
    </source>
</evidence>
<dbReference type="Proteomes" id="UP001220964">
    <property type="component" value="Unassembled WGS sequence"/>
</dbReference>
<dbReference type="CDD" id="cd07185">
    <property type="entry name" value="OmpA_C-like"/>
    <property type="match status" value="1"/>
</dbReference>
<dbReference type="PROSITE" id="PS51123">
    <property type="entry name" value="OMPA_2"/>
    <property type="match status" value="1"/>
</dbReference>
<dbReference type="AlphaFoldDB" id="A0AAE3T8F3"/>
<dbReference type="Gene3D" id="3.30.1330.60">
    <property type="entry name" value="OmpA-like domain"/>
    <property type="match status" value="1"/>
</dbReference>
<dbReference type="InterPro" id="IPR050330">
    <property type="entry name" value="Bact_OuterMem_StrucFunc"/>
</dbReference>